<dbReference type="GO" id="GO:0015031">
    <property type="term" value="P:protein transport"/>
    <property type="evidence" value="ECO:0007669"/>
    <property type="project" value="UniProtKB-KW"/>
</dbReference>
<evidence type="ECO:0000256" key="4">
    <source>
        <dbReference type="ARBA" id="ARBA00022816"/>
    </source>
</evidence>
<evidence type="ECO:0000256" key="1">
    <source>
        <dbReference type="ARBA" id="ARBA00004567"/>
    </source>
</evidence>
<proteinExistence type="inferred from homology"/>
<keyword evidence="5" id="KW-0653">Protein transport</keyword>
<evidence type="ECO:0000256" key="9">
    <source>
        <dbReference type="ARBA" id="ARBA00026227"/>
    </source>
</evidence>
<accession>A0AA38NXS1</accession>
<dbReference type="GO" id="GO:0000822">
    <property type="term" value="F:inositol hexakisphosphate binding"/>
    <property type="evidence" value="ECO:0007669"/>
    <property type="project" value="TreeGrafter"/>
</dbReference>
<evidence type="ECO:0000256" key="7">
    <source>
        <dbReference type="ARBA" id="ARBA00023132"/>
    </source>
</evidence>
<keyword evidence="6" id="KW-0811">Translocation</keyword>
<organism evidence="12 13">
    <name type="scientific">Lentinula raphanica</name>
    <dbReference type="NCBI Taxonomy" id="153919"/>
    <lineage>
        <taxon>Eukaryota</taxon>
        <taxon>Fungi</taxon>
        <taxon>Dikarya</taxon>
        <taxon>Basidiomycota</taxon>
        <taxon>Agaricomycotina</taxon>
        <taxon>Agaricomycetes</taxon>
        <taxon>Agaricomycetidae</taxon>
        <taxon>Agaricales</taxon>
        <taxon>Marasmiineae</taxon>
        <taxon>Omphalotaceae</taxon>
        <taxon>Lentinula</taxon>
    </lineage>
</organism>
<sequence>MRFSAPRSPSTSPERKHRNPLAQRRSPSTFGLISSSESELDEGSDFESDTGEPVPDSSDSDSFCYGSESEEPVHMKEKQTPPRSTREQSHIEDTIAAIRLRTRHHDPFEEWEKEMRKDSLRAARKNHSEAEVQFLRHQNQRRIEESRRLAAAFKQDEIQLIQKLDGLRLQQQAREQTLREKLAERSGTLWNRIEASIKLEQDQKQAKLDEERRVREETERKLREEAEKTRREEQRQREEEERKRREEDEVRRKREEEARRIQEEKEAAIQEAKQQENRLKAEEESRKAAGMTTSEDDWKQSRKNLQLVKTQGTRLVKANPAFRSSWSSARRTITAKVGQLTNDVETINRVSSQIIGILRPAGNPLPPPVYTALLSALAKALILQAETEITAEKRSAVPLAQVAFNCLDQLEGLSEVFFAKITQRIGPWAIPCLLPETDFDGRSWTDNAEIRRMHGFRLGEDGASETQTQYTDRVKGVMRLYFSVLKITPKRGPLSKMFQLPRYWTWMARLLASRSMLSSAVGAEVLFVALEVLGAEALRIWGYQFVKILRLIYDASTEGLGNGKVLGGTSPDGIAARARVKLEVESIMKGADI</sequence>
<keyword evidence="4" id="KW-0509">mRNA transport</keyword>
<dbReference type="PANTHER" id="PTHR12960">
    <property type="entry name" value="GLE-1-RELATED"/>
    <property type="match status" value="1"/>
</dbReference>
<comment type="caution">
    <text evidence="12">The sequence shown here is derived from an EMBL/GenBank/DDBJ whole genome shotgun (WGS) entry which is preliminary data.</text>
</comment>
<comment type="subcellular location">
    <subcellularLocation>
        <location evidence="1">Nucleus</location>
        <location evidence="1">Nuclear pore complex</location>
    </subcellularLocation>
</comment>
<dbReference type="InterPro" id="IPR012476">
    <property type="entry name" value="GLE1"/>
</dbReference>
<evidence type="ECO:0000256" key="11">
    <source>
        <dbReference type="SAM" id="MobiDB-lite"/>
    </source>
</evidence>
<evidence type="ECO:0000313" key="13">
    <source>
        <dbReference type="Proteomes" id="UP001163846"/>
    </source>
</evidence>
<comment type="similarity">
    <text evidence="2">Belongs to the GLE1 family.</text>
</comment>
<dbReference type="GO" id="GO:0031369">
    <property type="term" value="F:translation initiation factor binding"/>
    <property type="evidence" value="ECO:0007669"/>
    <property type="project" value="TreeGrafter"/>
</dbReference>
<keyword evidence="7" id="KW-0906">Nuclear pore complex</keyword>
<dbReference type="Pfam" id="PF07817">
    <property type="entry name" value="GLE1"/>
    <property type="match status" value="1"/>
</dbReference>
<dbReference type="Proteomes" id="UP001163846">
    <property type="component" value="Unassembled WGS sequence"/>
</dbReference>
<dbReference type="AlphaFoldDB" id="A0AA38NXS1"/>
<keyword evidence="13" id="KW-1185">Reference proteome</keyword>
<keyword evidence="8" id="KW-0539">Nucleus</keyword>
<evidence type="ECO:0000256" key="6">
    <source>
        <dbReference type="ARBA" id="ARBA00023010"/>
    </source>
</evidence>
<dbReference type="GO" id="GO:0005737">
    <property type="term" value="C:cytoplasm"/>
    <property type="evidence" value="ECO:0007669"/>
    <property type="project" value="TreeGrafter"/>
</dbReference>
<reference evidence="12" key="1">
    <citation type="submission" date="2022-08" db="EMBL/GenBank/DDBJ databases">
        <authorList>
            <consortium name="DOE Joint Genome Institute"/>
            <person name="Min B."/>
            <person name="Riley R."/>
            <person name="Sierra-Patev S."/>
            <person name="Naranjo-Ortiz M."/>
            <person name="Looney B."/>
            <person name="Konkel Z."/>
            <person name="Slot J.C."/>
            <person name="Sakamoto Y."/>
            <person name="Steenwyk J.L."/>
            <person name="Rokas A."/>
            <person name="Carro J."/>
            <person name="Camarero S."/>
            <person name="Ferreira P."/>
            <person name="Molpeceres G."/>
            <person name="Ruiz-Duenas F.J."/>
            <person name="Serrano A."/>
            <person name="Henrissat B."/>
            <person name="Drula E."/>
            <person name="Hughes K.W."/>
            <person name="Mata J.L."/>
            <person name="Ishikawa N.K."/>
            <person name="Vargas-Isla R."/>
            <person name="Ushijima S."/>
            <person name="Smith C.A."/>
            <person name="Ahrendt S."/>
            <person name="Andreopoulos W."/>
            <person name="He G."/>
            <person name="Labutti K."/>
            <person name="Lipzen A."/>
            <person name="Ng V."/>
            <person name="Sandor L."/>
            <person name="Barry K."/>
            <person name="Martinez A.T."/>
            <person name="Xiao Y."/>
            <person name="Gibbons J.G."/>
            <person name="Terashima K."/>
            <person name="Hibbett D.S."/>
            <person name="Grigoriev I.V."/>
        </authorList>
    </citation>
    <scope>NUCLEOTIDE SEQUENCE</scope>
    <source>
        <strain evidence="12">TFB9207</strain>
    </source>
</reference>
<dbReference type="InterPro" id="IPR038506">
    <property type="entry name" value="GLE1-like_sf"/>
</dbReference>
<feature type="region of interest" description="Disordered" evidence="11">
    <location>
        <begin position="1"/>
        <end position="92"/>
    </location>
</feature>
<evidence type="ECO:0000256" key="2">
    <source>
        <dbReference type="ARBA" id="ARBA00011056"/>
    </source>
</evidence>
<feature type="compositionally biased region" description="Basic and acidic residues" evidence="11">
    <location>
        <begin position="195"/>
        <end position="287"/>
    </location>
</feature>
<evidence type="ECO:0000256" key="10">
    <source>
        <dbReference type="ARBA" id="ARBA00029983"/>
    </source>
</evidence>
<dbReference type="PANTHER" id="PTHR12960:SF0">
    <property type="entry name" value="MRNA EXPORT FACTOR GLE1"/>
    <property type="match status" value="1"/>
</dbReference>
<dbReference type="GO" id="GO:0016973">
    <property type="term" value="P:poly(A)+ mRNA export from nucleus"/>
    <property type="evidence" value="ECO:0007669"/>
    <property type="project" value="InterPro"/>
</dbReference>
<evidence type="ECO:0000256" key="3">
    <source>
        <dbReference type="ARBA" id="ARBA00022448"/>
    </source>
</evidence>
<feature type="compositionally biased region" description="Basic and acidic residues" evidence="11">
    <location>
        <begin position="71"/>
        <end position="92"/>
    </location>
</feature>
<keyword evidence="3" id="KW-0813">Transport</keyword>
<evidence type="ECO:0000313" key="12">
    <source>
        <dbReference type="EMBL" id="KAJ3832598.1"/>
    </source>
</evidence>
<feature type="compositionally biased region" description="Acidic residues" evidence="11">
    <location>
        <begin position="38"/>
        <end position="50"/>
    </location>
</feature>
<dbReference type="EMBL" id="MU806909">
    <property type="protein sequence ID" value="KAJ3832598.1"/>
    <property type="molecule type" value="Genomic_DNA"/>
</dbReference>
<protein>
    <recommendedName>
        <fullName evidence="9">mRNA export factor GLE1</fullName>
    </recommendedName>
    <alternativeName>
        <fullName evidence="10">Nucleoporin GLE1</fullName>
    </alternativeName>
</protein>
<dbReference type="Gene3D" id="1.25.40.510">
    <property type="entry name" value="GLE1-like"/>
    <property type="match status" value="1"/>
</dbReference>
<feature type="region of interest" description="Disordered" evidence="11">
    <location>
        <begin position="194"/>
        <end position="300"/>
    </location>
</feature>
<gene>
    <name evidence="12" type="ORF">F5878DRAFT_703165</name>
</gene>
<evidence type="ECO:0000256" key="5">
    <source>
        <dbReference type="ARBA" id="ARBA00022927"/>
    </source>
</evidence>
<evidence type="ECO:0000256" key="8">
    <source>
        <dbReference type="ARBA" id="ARBA00023242"/>
    </source>
</evidence>
<name>A0AA38NXS1_9AGAR</name>
<dbReference type="GO" id="GO:0044614">
    <property type="term" value="C:nuclear pore cytoplasmic filaments"/>
    <property type="evidence" value="ECO:0007669"/>
    <property type="project" value="TreeGrafter"/>
</dbReference>
<dbReference type="GO" id="GO:0005543">
    <property type="term" value="F:phospholipid binding"/>
    <property type="evidence" value="ECO:0007669"/>
    <property type="project" value="TreeGrafter"/>
</dbReference>